<dbReference type="InterPro" id="IPR059000">
    <property type="entry name" value="ATPase_P-type_domA"/>
</dbReference>
<keyword evidence="14 15" id="KW-0472">Membrane</keyword>
<dbReference type="Pfam" id="PF00403">
    <property type="entry name" value="HMA"/>
    <property type="match status" value="1"/>
</dbReference>
<dbReference type="AlphaFoldDB" id="A0A8J8AXU9"/>
<dbReference type="EMBL" id="JAGQFT010000071">
    <property type="protein sequence ID" value="MBR0562732.1"/>
    <property type="molecule type" value="Genomic_DNA"/>
</dbReference>
<evidence type="ECO:0000256" key="1">
    <source>
        <dbReference type="ARBA" id="ARBA00004651"/>
    </source>
</evidence>
<dbReference type="Gene3D" id="3.40.1110.10">
    <property type="entry name" value="Calcium-transporting ATPase, cytoplasmic domain N"/>
    <property type="match status" value="1"/>
</dbReference>
<dbReference type="GO" id="GO:0005507">
    <property type="term" value="F:copper ion binding"/>
    <property type="evidence" value="ECO:0007669"/>
    <property type="project" value="TreeGrafter"/>
</dbReference>
<evidence type="ECO:0000256" key="15">
    <source>
        <dbReference type="RuleBase" id="RU362081"/>
    </source>
</evidence>
<accession>A0A8J8AXU9</accession>
<evidence type="ECO:0000313" key="17">
    <source>
        <dbReference type="EMBL" id="MBR0562732.1"/>
    </source>
</evidence>
<comment type="similarity">
    <text evidence="2 15">Belongs to the cation transport ATPase (P-type) (TC 3.A.3) family. Type IB subfamily.</text>
</comment>
<protein>
    <submittedName>
        <fullName evidence="17">Cadmium-translocating P-type ATPase</fullName>
    </submittedName>
</protein>
<comment type="caution">
    <text evidence="17">The sequence shown here is derived from an EMBL/GenBank/DDBJ whole genome shotgun (WGS) entry which is preliminary data.</text>
</comment>
<dbReference type="SUPFAM" id="SSF56784">
    <property type="entry name" value="HAD-like"/>
    <property type="match status" value="1"/>
</dbReference>
<evidence type="ECO:0000256" key="10">
    <source>
        <dbReference type="ARBA" id="ARBA00022842"/>
    </source>
</evidence>
<gene>
    <name evidence="17" type="primary">cadA</name>
    <name evidence="18" type="ORF">KB893_009780</name>
    <name evidence="17" type="ORF">KB893_09425</name>
</gene>
<dbReference type="CDD" id="cd00371">
    <property type="entry name" value="HMA"/>
    <property type="match status" value="1"/>
</dbReference>
<keyword evidence="3" id="KW-0813">Transport</keyword>
<dbReference type="NCBIfam" id="TIGR01494">
    <property type="entry name" value="ATPase_P-type"/>
    <property type="match status" value="2"/>
</dbReference>
<reference evidence="18 19" key="1">
    <citation type="journal article" date="2021" name="Microbiol. Resour. Announc.">
        <title>Draft Genome Sequence of Coralloluteibacterium stylophorae LMG 29479T.</title>
        <authorList>
            <person name="Karlyshev A.V."/>
            <person name="Kudryashova E.B."/>
            <person name="Ariskina E.V."/>
            <person name="Conroy A.P."/>
            <person name="Abidueva E.Y."/>
        </authorList>
    </citation>
    <scope>NUCLEOTIDE SEQUENCE [LARGE SCALE GENOMIC DNA]</scope>
    <source>
        <strain evidence="18 19">LMG 29479</strain>
    </source>
</reference>
<dbReference type="PROSITE" id="PS50846">
    <property type="entry name" value="HMA_2"/>
    <property type="match status" value="1"/>
</dbReference>
<keyword evidence="13" id="KW-0406">Ion transport</keyword>
<evidence type="ECO:0000259" key="16">
    <source>
        <dbReference type="PROSITE" id="PS50846"/>
    </source>
</evidence>
<feature type="transmembrane region" description="Helical" evidence="15">
    <location>
        <begin position="757"/>
        <end position="776"/>
    </location>
</feature>
<dbReference type="Gene3D" id="3.30.70.100">
    <property type="match status" value="1"/>
</dbReference>
<dbReference type="Gene3D" id="3.40.50.1000">
    <property type="entry name" value="HAD superfamily/HAD-like"/>
    <property type="match status" value="1"/>
</dbReference>
<dbReference type="InterPro" id="IPR006121">
    <property type="entry name" value="HMA_dom"/>
</dbReference>
<evidence type="ECO:0000256" key="11">
    <source>
        <dbReference type="ARBA" id="ARBA00022967"/>
    </source>
</evidence>
<dbReference type="InterPro" id="IPR008250">
    <property type="entry name" value="ATPase_P-typ_transduc_dom_A_sf"/>
</dbReference>
<dbReference type="InterPro" id="IPR036412">
    <property type="entry name" value="HAD-like_sf"/>
</dbReference>
<evidence type="ECO:0000256" key="3">
    <source>
        <dbReference type="ARBA" id="ARBA00022448"/>
    </source>
</evidence>
<dbReference type="NCBIfam" id="TIGR01525">
    <property type="entry name" value="ATPase-IB_hvy"/>
    <property type="match status" value="1"/>
</dbReference>
<dbReference type="PANTHER" id="PTHR43520">
    <property type="entry name" value="ATP7, ISOFORM B"/>
    <property type="match status" value="1"/>
</dbReference>
<dbReference type="InterPro" id="IPR023298">
    <property type="entry name" value="ATPase_P-typ_TM_dom_sf"/>
</dbReference>
<sequence>MAAASSTLAARPADAVAAAPADACHHCGERLPAHALERHVDGASHAFCCEGCAAAAQWIGDAGLADYYRLRSDWGSRVAQDAIDLGAWDREDVLAEHARAVPGGREITLLADGMRCAACAWLVDRVLSREPGVLEAGANAVTGRIHLTWDPARTPLSRPLARLVALGYRPFLATGAARERALRRERNHALLRLGVAGLGAMQAMMFAEALYLDTTGSMPLPTRDALRWITFLVSTPVVFFAGWPFLAGAWRQLRHRRLGMDVLVAGSTLLAWAASVAETVRGGAHVWYDAAVMFVFLLLAARQLEQRARRLASAQVDALAHARPAFAARERDDGTRETVPVAALAVGDVACVAAGEPVPADGILLDPAASVEEALLTGESRPVAKAAGMRLYAGSVCRERPLRLRVGAVGAATRVSQLARLVEQAQAHRPAIARLADRVASRFVAVLLVIAVLVFAAWRVHDPARAFEVTLALLVVSCPCALSLAVPAALACAHGALARMGLLALGADALDRLARVTDVVLDKTGTLGERRPALRETRVFDGFDPARALALAAALERDSRHPLAAAFAGMAEAPRAEAAVAVPGAGIEGRVDGACWRLGHAPFASGGIDDGGLWLGDGRRAVARFEIGETARGDAEATVAALRAQGLALHVASGDAADRVTALAATLGIDAVRSRQTPEDKLAYLRALQAEGRVVAMVGDGINDAPVLAGADVAIAIGDGAALAHRSADLVLTGALHRIPQAVALARRLRRVVRQNLAWAIAYNLLALPLAAAGLVTPWLAALGMALSSLTVTANALRLARGVRP</sequence>
<evidence type="ECO:0000256" key="8">
    <source>
        <dbReference type="ARBA" id="ARBA00022741"/>
    </source>
</evidence>
<dbReference type="GO" id="GO:0005886">
    <property type="term" value="C:plasma membrane"/>
    <property type="evidence" value="ECO:0007669"/>
    <property type="project" value="UniProtKB-SubCell"/>
</dbReference>
<dbReference type="GO" id="GO:0055070">
    <property type="term" value="P:copper ion homeostasis"/>
    <property type="evidence" value="ECO:0007669"/>
    <property type="project" value="TreeGrafter"/>
</dbReference>
<feature type="domain" description="HMA" evidence="16">
    <location>
        <begin position="105"/>
        <end position="171"/>
    </location>
</feature>
<dbReference type="PRINTS" id="PR00119">
    <property type="entry name" value="CATATPASE"/>
</dbReference>
<feature type="transmembrane region" description="Helical" evidence="15">
    <location>
        <begin position="283"/>
        <end position="301"/>
    </location>
</feature>
<feature type="transmembrane region" description="Helical" evidence="15">
    <location>
        <begin position="470"/>
        <end position="493"/>
    </location>
</feature>
<dbReference type="GO" id="GO:0016887">
    <property type="term" value="F:ATP hydrolysis activity"/>
    <property type="evidence" value="ECO:0007669"/>
    <property type="project" value="InterPro"/>
</dbReference>
<proteinExistence type="inferred from homology"/>
<dbReference type="InterPro" id="IPR021993">
    <property type="entry name" value="ATPase-cat-bd"/>
</dbReference>
<dbReference type="InterPro" id="IPR027256">
    <property type="entry name" value="P-typ_ATPase_IB"/>
</dbReference>
<dbReference type="GO" id="GO:0005524">
    <property type="term" value="F:ATP binding"/>
    <property type="evidence" value="ECO:0007669"/>
    <property type="project" value="UniProtKB-UniRule"/>
</dbReference>
<keyword evidence="7 15" id="KW-0479">Metal-binding</keyword>
<keyword evidence="9 15" id="KW-0067">ATP-binding</keyword>
<dbReference type="InterPro" id="IPR023214">
    <property type="entry name" value="HAD_sf"/>
</dbReference>
<evidence type="ECO:0000256" key="4">
    <source>
        <dbReference type="ARBA" id="ARBA00022475"/>
    </source>
</evidence>
<dbReference type="SUPFAM" id="SSF55008">
    <property type="entry name" value="HMA, heavy metal-associated domain"/>
    <property type="match status" value="1"/>
</dbReference>
<reference evidence="17" key="2">
    <citation type="submission" date="2021-04" db="EMBL/GenBank/DDBJ databases">
        <authorList>
            <person name="Karlyshev A.V."/>
        </authorList>
    </citation>
    <scope>NUCLEOTIDE SEQUENCE</scope>
    <source>
        <strain evidence="17">LMG 29479</strain>
    </source>
</reference>
<dbReference type="Gene3D" id="2.70.150.10">
    <property type="entry name" value="Calcium-transporting ATPase, cytoplasmic transduction domain A"/>
    <property type="match status" value="1"/>
</dbReference>
<dbReference type="NCBIfam" id="TIGR01511">
    <property type="entry name" value="ATPase-IB1_Cu"/>
    <property type="match status" value="1"/>
</dbReference>
<dbReference type="Pfam" id="PF12156">
    <property type="entry name" value="ATPase-cat_bd"/>
    <property type="match status" value="1"/>
</dbReference>
<evidence type="ECO:0000256" key="12">
    <source>
        <dbReference type="ARBA" id="ARBA00022989"/>
    </source>
</evidence>
<feature type="transmembrane region" description="Helical" evidence="15">
    <location>
        <begin position="258"/>
        <end position="277"/>
    </location>
</feature>
<evidence type="ECO:0000256" key="2">
    <source>
        <dbReference type="ARBA" id="ARBA00006024"/>
    </source>
</evidence>
<dbReference type="InterPro" id="IPR001757">
    <property type="entry name" value="P_typ_ATPase"/>
</dbReference>
<comment type="subcellular location">
    <subcellularLocation>
        <location evidence="1">Cell membrane</location>
        <topology evidence="1">Multi-pass membrane protein</topology>
    </subcellularLocation>
</comment>
<dbReference type="SUPFAM" id="SSF81653">
    <property type="entry name" value="Calcium ATPase, transduction domain A"/>
    <property type="match status" value="1"/>
</dbReference>
<dbReference type="PRINTS" id="PR00942">
    <property type="entry name" value="CUATPASEI"/>
</dbReference>
<evidence type="ECO:0000256" key="5">
    <source>
        <dbReference type="ARBA" id="ARBA00022553"/>
    </source>
</evidence>
<feature type="transmembrane region" description="Helical" evidence="15">
    <location>
        <begin position="189"/>
        <end position="207"/>
    </location>
</feature>
<dbReference type="Pfam" id="PF00702">
    <property type="entry name" value="Hydrolase"/>
    <property type="match status" value="1"/>
</dbReference>
<evidence type="ECO:0000256" key="6">
    <source>
        <dbReference type="ARBA" id="ARBA00022692"/>
    </source>
</evidence>
<keyword evidence="5" id="KW-0597">Phosphoprotein</keyword>
<name>A0A8J8AXU9_9GAMM</name>
<evidence type="ECO:0000313" key="18">
    <source>
        <dbReference type="EMBL" id="MBS7457423.1"/>
    </source>
</evidence>
<dbReference type="EMBL" id="JAGQFT020000005">
    <property type="protein sequence ID" value="MBS7457423.1"/>
    <property type="molecule type" value="Genomic_DNA"/>
</dbReference>
<keyword evidence="8 15" id="KW-0547">Nucleotide-binding</keyword>
<evidence type="ECO:0000256" key="14">
    <source>
        <dbReference type="ARBA" id="ARBA00023136"/>
    </source>
</evidence>
<dbReference type="PANTHER" id="PTHR43520:SF5">
    <property type="entry name" value="CATION-TRANSPORTING P-TYPE ATPASE-RELATED"/>
    <property type="match status" value="1"/>
</dbReference>
<evidence type="ECO:0000256" key="7">
    <source>
        <dbReference type="ARBA" id="ARBA00022723"/>
    </source>
</evidence>
<feature type="transmembrane region" description="Helical" evidence="15">
    <location>
        <begin position="439"/>
        <end position="458"/>
    </location>
</feature>
<evidence type="ECO:0000256" key="9">
    <source>
        <dbReference type="ARBA" id="ARBA00022840"/>
    </source>
</evidence>
<dbReference type="RefSeq" id="WP_211926672.1">
    <property type="nucleotide sequence ID" value="NZ_JAGQFT020000005.1"/>
</dbReference>
<keyword evidence="4 15" id="KW-1003">Cell membrane</keyword>
<dbReference type="SUPFAM" id="SSF81665">
    <property type="entry name" value="Calcium ATPase, transmembrane domain M"/>
    <property type="match status" value="1"/>
</dbReference>
<keyword evidence="12 15" id="KW-1133">Transmembrane helix</keyword>
<dbReference type="InterPro" id="IPR036163">
    <property type="entry name" value="HMA_dom_sf"/>
</dbReference>
<dbReference type="InterPro" id="IPR023299">
    <property type="entry name" value="ATPase_P-typ_cyto_dom_N"/>
</dbReference>
<keyword evidence="19" id="KW-1185">Reference proteome</keyword>
<keyword evidence="6 15" id="KW-0812">Transmembrane</keyword>
<dbReference type="Pfam" id="PF00122">
    <property type="entry name" value="E1-E2_ATPase"/>
    <property type="match status" value="1"/>
</dbReference>
<dbReference type="GO" id="GO:0043682">
    <property type="term" value="F:P-type divalent copper transporter activity"/>
    <property type="evidence" value="ECO:0007669"/>
    <property type="project" value="TreeGrafter"/>
</dbReference>
<feature type="transmembrane region" description="Helical" evidence="15">
    <location>
        <begin position="227"/>
        <end position="246"/>
    </location>
</feature>
<organism evidence="17">
    <name type="scientific">Coralloluteibacterium stylophorae</name>
    <dbReference type="NCBI Taxonomy" id="1776034"/>
    <lineage>
        <taxon>Bacteria</taxon>
        <taxon>Pseudomonadati</taxon>
        <taxon>Pseudomonadota</taxon>
        <taxon>Gammaproteobacteria</taxon>
        <taxon>Lysobacterales</taxon>
        <taxon>Lysobacteraceae</taxon>
        <taxon>Coralloluteibacterium</taxon>
    </lineage>
</organism>
<dbReference type="NCBIfam" id="TIGR01512">
    <property type="entry name" value="ATPase-IB2_Cd"/>
    <property type="match status" value="1"/>
</dbReference>
<evidence type="ECO:0000256" key="13">
    <source>
        <dbReference type="ARBA" id="ARBA00023065"/>
    </source>
</evidence>
<keyword evidence="11" id="KW-1278">Translocase</keyword>
<evidence type="ECO:0000313" key="19">
    <source>
        <dbReference type="Proteomes" id="UP000675747"/>
    </source>
</evidence>
<dbReference type="Proteomes" id="UP000675747">
    <property type="component" value="Unassembled WGS sequence"/>
</dbReference>
<keyword evidence="10" id="KW-0460">Magnesium</keyword>